<name>A0AAJ5QNI6_9GAMM</name>
<evidence type="ECO:0000313" key="3">
    <source>
        <dbReference type="Proteomes" id="UP001211544"/>
    </source>
</evidence>
<gene>
    <name evidence="2" type="ORF">N5580_06880</name>
</gene>
<evidence type="ECO:0000313" key="2">
    <source>
        <dbReference type="EMBL" id="WBG92250.1"/>
    </source>
</evidence>
<feature type="region of interest" description="Disordered" evidence="1">
    <location>
        <begin position="1"/>
        <end position="55"/>
    </location>
</feature>
<dbReference type="EMBL" id="CP104758">
    <property type="protein sequence ID" value="WBG92250.1"/>
    <property type="molecule type" value="Genomic_DNA"/>
</dbReference>
<evidence type="ECO:0000256" key="1">
    <source>
        <dbReference type="SAM" id="MobiDB-lite"/>
    </source>
</evidence>
<dbReference type="InterPro" id="IPR019669">
    <property type="entry name" value="Uncharacterised_YodD"/>
</dbReference>
<organism evidence="2 3">
    <name type="scientific">Pantoea piersonii</name>
    <dbReference type="NCBI Taxonomy" id="2364647"/>
    <lineage>
        <taxon>Bacteria</taxon>
        <taxon>Pseudomonadati</taxon>
        <taxon>Pseudomonadota</taxon>
        <taxon>Gammaproteobacteria</taxon>
        <taxon>Enterobacterales</taxon>
        <taxon>Erwiniaceae</taxon>
        <taxon>Pantoea</taxon>
    </lineage>
</organism>
<accession>A0AAJ5QNI6</accession>
<dbReference type="RefSeq" id="WP_126689874.1">
    <property type="nucleotide sequence ID" value="NZ_CP104758.1"/>
</dbReference>
<proteinExistence type="predicted"/>
<feature type="compositionally biased region" description="Polar residues" evidence="1">
    <location>
        <begin position="1"/>
        <end position="10"/>
    </location>
</feature>
<dbReference type="Proteomes" id="UP001211544">
    <property type="component" value="Chromosome"/>
</dbReference>
<dbReference type="AlphaFoldDB" id="A0AAJ5QNI6"/>
<dbReference type="Pfam" id="PF10733">
    <property type="entry name" value="DUF2525"/>
    <property type="match status" value="1"/>
</dbReference>
<protein>
    <submittedName>
        <fullName evidence="2">YodD family protein</fullName>
    </submittedName>
</protein>
<sequence length="77" mass="8493">MAQTNKSGTDLQHDETPDVDSLLESLPGSRQDSPKSLPEADNSRHLSTGGRAWGSSIELADEYELDIRDCTCNEMNR</sequence>
<keyword evidence="3" id="KW-1185">Reference proteome</keyword>
<reference evidence="2 3" key="1">
    <citation type="journal article" date="2022" name="J Glob Antimicrob Resist">
        <title>First complete genome of a multidrug resistant strain of the novel human pathogen Kalamiella piersonii (GABEKP28) identified in human saliva.</title>
        <authorList>
            <person name="McDonagh F."/>
            <person name="Singh N.K."/>
            <person name="Venkateswaran K."/>
            <person name="Lonappan A.M."/>
            <person name="Hallahan B."/>
            <person name="Tuohy A."/>
            <person name="Burke L."/>
            <person name="Kovarova A."/>
            <person name="Miliotis G."/>
        </authorList>
    </citation>
    <scope>NUCLEOTIDE SEQUENCE [LARGE SCALE GENOMIC DNA]</scope>
    <source>
        <strain evidence="2 3">GABEKP28</strain>
    </source>
</reference>
<dbReference type="KEGG" id="kpie:N5580_06880"/>